<evidence type="ECO:0000256" key="9">
    <source>
        <dbReference type="ARBA" id="ARBA00023134"/>
    </source>
</evidence>
<dbReference type="PRINTS" id="PR00328">
    <property type="entry name" value="SAR1GTPBP"/>
</dbReference>
<evidence type="ECO:0000256" key="10">
    <source>
        <dbReference type="HAMAP-Rule" id="MF_00379"/>
    </source>
</evidence>
<evidence type="ECO:0000256" key="5">
    <source>
        <dbReference type="ARBA" id="ARBA00022741"/>
    </source>
</evidence>
<feature type="binding site" evidence="10">
    <location>
        <position position="258"/>
    </location>
    <ligand>
        <name>Mg(2+)</name>
        <dbReference type="ChEBI" id="CHEBI:18420"/>
    </ligand>
</feature>
<feature type="binding site" evidence="10">
    <location>
        <position position="233"/>
    </location>
    <ligand>
        <name>K(+)</name>
        <dbReference type="ChEBI" id="CHEBI:29103"/>
    </ligand>
</feature>
<keyword evidence="8 10" id="KW-0630">Potassium</keyword>
<evidence type="ECO:0000256" key="6">
    <source>
        <dbReference type="ARBA" id="ARBA00022801"/>
    </source>
</evidence>
<dbReference type="CDD" id="cd04164">
    <property type="entry name" value="trmE"/>
    <property type="match status" value="1"/>
</dbReference>
<reference evidence="13" key="1">
    <citation type="submission" date="2023-07" db="EMBL/GenBank/DDBJ databases">
        <title>Genomic Encyclopedia of Type Strains, Phase IV (KMG-IV): sequencing the most valuable type-strain genomes for metagenomic binning, comparative biology and taxonomic classification.</title>
        <authorList>
            <person name="Goeker M."/>
        </authorList>
    </citation>
    <scope>NUCLEOTIDE SEQUENCE</scope>
    <source>
        <strain evidence="13">DSM 26174</strain>
    </source>
</reference>
<dbReference type="NCBIfam" id="TIGR00231">
    <property type="entry name" value="small_GTP"/>
    <property type="match status" value="1"/>
</dbReference>
<accession>A0AAE3XM51</accession>
<dbReference type="EMBL" id="JAVDQD010000002">
    <property type="protein sequence ID" value="MDR6239477.1"/>
    <property type="molecule type" value="Genomic_DNA"/>
</dbReference>
<dbReference type="GO" id="GO:0005525">
    <property type="term" value="F:GTP binding"/>
    <property type="evidence" value="ECO:0007669"/>
    <property type="project" value="UniProtKB-UniRule"/>
</dbReference>
<gene>
    <name evidence="10" type="primary">mnmE</name>
    <name evidence="10" type="synonym">trmE</name>
    <name evidence="13" type="ORF">HNQ88_002514</name>
</gene>
<dbReference type="GO" id="GO:0046872">
    <property type="term" value="F:metal ion binding"/>
    <property type="evidence" value="ECO:0007669"/>
    <property type="project" value="UniProtKB-KW"/>
</dbReference>
<dbReference type="InterPro" id="IPR004520">
    <property type="entry name" value="GTPase_MnmE"/>
</dbReference>
<dbReference type="FunFam" id="3.30.1360.120:FF:000003">
    <property type="entry name" value="tRNA modification GTPase MnmE"/>
    <property type="match status" value="1"/>
</dbReference>
<evidence type="ECO:0000256" key="4">
    <source>
        <dbReference type="ARBA" id="ARBA00022723"/>
    </source>
</evidence>
<evidence type="ECO:0000256" key="3">
    <source>
        <dbReference type="ARBA" id="ARBA00022694"/>
    </source>
</evidence>
<feature type="binding site" evidence="10">
    <location>
        <position position="252"/>
    </location>
    <ligand>
        <name>K(+)</name>
        <dbReference type="ChEBI" id="CHEBI:29103"/>
    </ligand>
</feature>
<dbReference type="GO" id="GO:0005829">
    <property type="term" value="C:cytosol"/>
    <property type="evidence" value="ECO:0007669"/>
    <property type="project" value="TreeGrafter"/>
</dbReference>
<feature type="binding site" evidence="10">
    <location>
        <begin position="277"/>
        <end position="280"/>
    </location>
    <ligand>
        <name>GTP</name>
        <dbReference type="ChEBI" id="CHEBI:37565"/>
    </ligand>
</feature>
<keyword evidence="7 10" id="KW-0460">Magnesium</keyword>
<dbReference type="InterPro" id="IPR027266">
    <property type="entry name" value="TrmE/GcvT-like"/>
</dbReference>
<dbReference type="InterPro" id="IPR027417">
    <property type="entry name" value="P-loop_NTPase"/>
</dbReference>
<dbReference type="SUPFAM" id="SSF116878">
    <property type="entry name" value="TrmE connector domain"/>
    <property type="match status" value="1"/>
</dbReference>
<dbReference type="InterPro" id="IPR031168">
    <property type="entry name" value="G_TrmE"/>
</dbReference>
<proteinExistence type="inferred from homology"/>
<dbReference type="GO" id="GO:0003924">
    <property type="term" value="F:GTPase activity"/>
    <property type="evidence" value="ECO:0007669"/>
    <property type="project" value="UniProtKB-UniRule"/>
</dbReference>
<dbReference type="Gene3D" id="3.40.50.300">
    <property type="entry name" value="P-loop containing nucleotide triphosphate hydrolases"/>
    <property type="match status" value="1"/>
</dbReference>
<protein>
    <recommendedName>
        <fullName evidence="10">tRNA modification GTPase MnmE</fullName>
        <ecNumber evidence="10">3.6.-.-</ecNumber>
    </recommendedName>
</protein>
<organism evidence="13 14">
    <name type="scientific">Aureibacter tunicatorum</name>
    <dbReference type="NCBI Taxonomy" id="866807"/>
    <lineage>
        <taxon>Bacteria</taxon>
        <taxon>Pseudomonadati</taxon>
        <taxon>Bacteroidota</taxon>
        <taxon>Cytophagia</taxon>
        <taxon>Cytophagales</taxon>
        <taxon>Persicobacteraceae</taxon>
        <taxon>Aureibacter</taxon>
    </lineage>
</organism>
<feature type="binding site" evidence="10">
    <location>
        <begin position="252"/>
        <end position="258"/>
    </location>
    <ligand>
        <name>GTP</name>
        <dbReference type="ChEBI" id="CHEBI:37565"/>
    </ligand>
</feature>
<comment type="cofactor">
    <cofactor evidence="10">
        <name>K(+)</name>
        <dbReference type="ChEBI" id="CHEBI:29103"/>
    </cofactor>
    <text evidence="10">Binds 1 potassium ion per subunit.</text>
</comment>
<dbReference type="PANTHER" id="PTHR42714:SF2">
    <property type="entry name" value="TRNA MODIFICATION GTPASE GTPBP3, MITOCHONDRIAL"/>
    <property type="match status" value="1"/>
</dbReference>
<comment type="caution">
    <text evidence="13">The sequence shown here is derived from an EMBL/GenBank/DDBJ whole genome shotgun (WGS) entry which is preliminary data.</text>
</comment>
<dbReference type="CDD" id="cd14858">
    <property type="entry name" value="TrmE_N"/>
    <property type="match status" value="1"/>
</dbReference>
<evidence type="ECO:0000256" key="11">
    <source>
        <dbReference type="RuleBase" id="RU003313"/>
    </source>
</evidence>
<dbReference type="InterPro" id="IPR005225">
    <property type="entry name" value="Small_GTP-bd"/>
</dbReference>
<keyword evidence="6 10" id="KW-0378">Hydrolase</keyword>
<dbReference type="InterPro" id="IPR025867">
    <property type="entry name" value="MnmE_helical"/>
</dbReference>
<dbReference type="Pfam" id="PF10396">
    <property type="entry name" value="TrmE_N"/>
    <property type="match status" value="1"/>
</dbReference>
<dbReference type="HAMAP" id="MF_00379">
    <property type="entry name" value="GTPase_MnmE"/>
    <property type="match status" value="1"/>
</dbReference>
<evidence type="ECO:0000256" key="2">
    <source>
        <dbReference type="ARBA" id="ARBA00022490"/>
    </source>
</evidence>
<sequence>MSIHHLNSQDTIIALATPQGIGAIAVIRLSGKGCVELVNKVFKGKDLTKQEANTIHFGTIRDGEKILDEVLISLFKAPHSFTKEDSIEISCHGSQYIVKQIIQLLIREGARPAQAGEFTKRAFMNGQFDLAQAEAVADLIHSDSESSHQAALNQMRGGFSNEIKQLREQLINFASLIELELDFGEEDVEFADRDDLKQLVDKLLYVINKLIKSFDLGNVIKNGIPTVIAGKPNAGKSTLLNALLNEEKAIVSDIAGTTRDFIEDELHIEGVTFRFIDTAGLRQTDDKVEAIGVERTQAKMKEASLIIYLFDLITDNITEILQEVNRLENLGKPFIPVGNKIDEADPKIIDELKANDHNWMFISADKQINIEDLKEELIRKVNLPDFKVGDTIVTNVRHYESLLKTKESLDDVLNGLGMNITGDFLAMDIRQALHHLGEITGEISTDDLLGNIFSNFCIGK</sequence>
<evidence type="ECO:0000256" key="1">
    <source>
        <dbReference type="ARBA" id="ARBA00011043"/>
    </source>
</evidence>
<feature type="binding site" evidence="10">
    <location>
        <position position="237"/>
    </location>
    <ligand>
        <name>Mg(2+)</name>
        <dbReference type="ChEBI" id="CHEBI:18420"/>
    </ligand>
</feature>
<dbReference type="PANTHER" id="PTHR42714">
    <property type="entry name" value="TRNA MODIFICATION GTPASE GTPBP3"/>
    <property type="match status" value="1"/>
</dbReference>
<keyword evidence="2 10" id="KW-0963">Cytoplasm</keyword>
<comment type="caution">
    <text evidence="10">Lacks conserved residue(s) required for the propagation of feature annotation.</text>
</comment>
<dbReference type="RefSeq" id="WP_309939140.1">
    <property type="nucleotide sequence ID" value="NZ_AP025305.1"/>
</dbReference>
<dbReference type="NCBIfam" id="NF003661">
    <property type="entry name" value="PRK05291.1-3"/>
    <property type="match status" value="1"/>
</dbReference>
<feature type="domain" description="TrmE-type G" evidence="12">
    <location>
        <begin position="223"/>
        <end position="382"/>
    </location>
</feature>
<keyword evidence="5 10" id="KW-0547">Nucleotide-binding</keyword>
<keyword evidence="3 10" id="KW-0819">tRNA processing</keyword>
<dbReference type="FunFam" id="3.40.50.300:FF:001376">
    <property type="entry name" value="tRNA modification GTPase MnmE"/>
    <property type="match status" value="1"/>
</dbReference>
<dbReference type="Gene3D" id="3.30.1360.120">
    <property type="entry name" value="Probable tRNA modification gtpase trme, domain 1"/>
    <property type="match status" value="1"/>
</dbReference>
<comment type="similarity">
    <text evidence="1 10 11">Belongs to the TRAFAC class TrmE-Era-EngA-EngB-Septin-like GTPase superfamily. TrmE GTPase family.</text>
</comment>
<dbReference type="InterPro" id="IPR018948">
    <property type="entry name" value="GTP-bd_TrmE_N"/>
</dbReference>
<dbReference type="InterPro" id="IPR006689">
    <property type="entry name" value="Small_GTPase_ARF/SAR"/>
</dbReference>
<dbReference type="GO" id="GO:0042802">
    <property type="term" value="F:identical protein binding"/>
    <property type="evidence" value="ECO:0007669"/>
    <property type="project" value="UniProtKB-ARBA"/>
</dbReference>
<dbReference type="Pfam" id="PF12631">
    <property type="entry name" value="MnmE_helical"/>
    <property type="match status" value="1"/>
</dbReference>
<keyword evidence="9 10" id="KW-0342">GTP-binding</keyword>
<dbReference type="InterPro" id="IPR006073">
    <property type="entry name" value="GTP-bd"/>
</dbReference>
<keyword evidence="14" id="KW-1185">Reference proteome</keyword>
<dbReference type="AlphaFoldDB" id="A0AAE3XM51"/>
<dbReference type="InterPro" id="IPR027368">
    <property type="entry name" value="MnmE_dom2"/>
</dbReference>
<dbReference type="Gene3D" id="1.20.120.430">
    <property type="entry name" value="tRNA modification GTPase MnmE domain 2"/>
    <property type="match status" value="1"/>
</dbReference>
<evidence type="ECO:0000313" key="13">
    <source>
        <dbReference type="EMBL" id="MDR6239477.1"/>
    </source>
</evidence>
<comment type="subunit">
    <text evidence="10">Homodimer. Heterotetramer of two MnmE and two MnmG subunits.</text>
</comment>
<dbReference type="Pfam" id="PF01926">
    <property type="entry name" value="MMR_HSR1"/>
    <property type="match status" value="1"/>
</dbReference>
<dbReference type="GO" id="GO:0030488">
    <property type="term" value="P:tRNA methylation"/>
    <property type="evidence" value="ECO:0007669"/>
    <property type="project" value="TreeGrafter"/>
</dbReference>
<feature type="binding site" evidence="10">
    <location>
        <begin position="233"/>
        <end position="238"/>
    </location>
    <ligand>
        <name>GTP</name>
        <dbReference type="ChEBI" id="CHEBI:37565"/>
    </ligand>
</feature>
<dbReference type="NCBIfam" id="TIGR00450">
    <property type="entry name" value="mnmE_trmE_thdF"/>
    <property type="match status" value="1"/>
</dbReference>
<dbReference type="GO" id="GO:0002098">
    <property type="term" value="P:tRNA wobble uridine modification"/>
    <property type="evidence" value="ECO:0007669"/>
    <property type="project" value="TreeGrafter"/>
</dbReference>
<comment type="function">
    <text evidence="10">Exhibits a very high intrinsic GTPase hydrolysis rate. Involved in the addition of a carboxymethylaminomethyl (cmnm) group at the wobble position (U34) of certain tRNAs, forming tRNA-cmnm(5)s(2)U34.</text>
</comment>
<evidence type="ECO:0000256" key="8">
    <source>
        <dbReference type="ARBA" id="ARBA00022958"/>
    </source>
</evidence>
<name>A0AAE3XM51_9BACT</name>
<evidence type="ECO:0000256" key="7">
    <source>
        <dbReference type="ARBA" id="ARBA00022842"/>
    </source>
</evidence>
<keyword evidence="4 10" id="KW-0479">Metal-binding</keyword>
<feature type="binding site" evidence="10">
    <location>
        <position position="257"/>
    </location>
    <ligand>
        <name>K(+)</name>
        <dbReference type="ChEBI" id="CHEBI:29103"/>
    </ligand>
</feature>
<evidence type="ECO:0000313" key="14">
    <source>
        <dbReference type="Proteomes" id="UP001185092"/>
    </source>
</evidence>
<dbReference type="Proteomes" id="UP001185092">
    <property type="component" value="Unassembled WGS sequence"/>
</dbReference>
<evidence type="ECO:0000259" key="12">
    <source>
        <dbReference type="PROSITE" id="PS51709"/>
    </source>
</evidence>
<dbReference type="SUPFAM" id="SSF52540">
    <property type="entry name" value="P-loop containing nucleoside triphosphate hydrolases"/>
    <property type="match status" value="1"/>
</dbReference>
<comment type="subcellular location">
    <subcellularLocation>
        <location evidence="10">Cytoplasm</location>
    </subcellularLocation>
</comment>
<dbReference type="PROSITE" id="PS51709">
    <property type="entry name" value="G_TRME"/>
    <property type="match status" value="1"/>
</dbReference>
<feature type="binding site" evidence="10">
    <location>
        <position position="254"/>
    </location>
    <ligand>
        <name>K(+)</name>
        <dbReference type="ChEBI" id="CHEBI:29103"/>
    </ligand>
</feature>
<dbReference type="EC" id="3.6.-.-" evidence="10"/>